<dbReference type="PANTHER" id="PTHR43434">
    <property type="entry name" value="PHOSPHOGLYCOLATE PHOSPHATASE"/>
    <property type="match status" value="1"/>
</dbReference>
<dbReference type="Pfam" id="PF13419">
    <property type="entry name" value="HAD_2"/>
    <property type="match status" value="1"/>
</dbReference>
<dbReference type="GO" id="GO:0008967">
    <property type="term" value="F:phosphoglycolate phosphatase activity"/>
    <property type="evidence" value="ECO:0007669"/>
    <property type="project" value="UniProtKB-EC"/>
</dbReference>
<dbReference type="EMBL" id="CP123872">
    <property type="protein sequence ID" value="WND02592.1"/>
    <property type="molecule type" value="Genomic_DNA"/>
</dbReference>
<dbReference type="Gene3D" id="3.40.50.1000">
    <property type="entry name" value="HAD superfamily/HAD-like"/>
    <property type="match status" value="1"/>
</dbReference>
<dbReference type="KEGG" id="tmk:QGN29_13655"/>
<evidence type="ECO:0000256" key="4">
    <source>
        <dbReference type="ARBA" id="ARBA00013078"/>
    </source>
</evidence>
<organism evidence="5 6">
    <name type="scientific">Temperatibacter marinus</name>
    <dbReference type="NCBI Taxonomy" id="1456591"/>
    <lineage>
        <taxon>Bacteria</taxon>
        <taxon>Pseudomonadati</taxon>
        <taxon>Pseudomonadota</taxon>
        <taxon>Alphaproteobacteria</taxon>
        <taxon>Kordiimonadales</taxon>
        <taxon>Temperatibacteraceae</taxon>
        <taxon>Temperatibacter</taxon>
    </lineage>
</organism>
<dbReference type="PANTHER" id="PTHR43434:SF1">
    <property type="entry name" value="PHOSPHOGLYCOLATE PHOSPHATASE"/>
    <property type="match status" value="1"/>
</dbReference>
<evidence type="ECO:0000256" key="2">
    <source>
        <dbReference type="ARBA" id="ARBA00004818"/>
    </source>
</evidence>
<comment type="pathway">
    <text evidence="2">Organic acid metabolism; glycolate biosynthesis; glycolate from 2-phosphoglycolate: step 1/1.</text>
</comment>
<accession>A0AA52EHG0</accession>
<dbReference type="AlphaFoldDB" id="A0AA52EHG0"/>
<protein>
    <recommendedName>
        <fullName evidence="4">phosphoglycolate phosphatase</fullName>
        <ecNumber evidence="4">3.1.3.18</ecNumber>
    </recommendedName>
</protein>
<sequence length="222" mass="24239">MTDYQYDGVVFDLDGTLVDTAPDLLASTNYVMDLYSRPAVTMDIIKDGISFGAKRMMRDAFLSNGGITGINLDSALPDFLNYYHEHICIHSKLFEGGYKFLIAAKEAGIPVAVCTNKSVELATHLLNELDIMSLLTALTGGNSFTFKKPDARHLTETRNLMKLDKSHTILMVGDSSNDINAAKNAGWDSAVVTFGYLDVSLESLQATYEINSLADLIPIVGL</sequence>
<dbReference type="EC" id="3.1.3.18" evidence="4"/>
<evidence type="ECO:0000256" key="1">
    <source>
        <dbReference type="ARBA" id="ARBA00000830"/>
    </source>
</evidence>
<comment type="similarity">
    <text evidence="3">Belongs to the HAD-like hydrolase superfamily. CbbY/CbbZ/Gph/YieH family.</text>
</comment>
<dbReference type="NCBIfam" id="TIGR01549">
    <property type="entry name" value="HAD-SF-IA-v1"/>
    <property type="match status" value="1"/>
</dbReference>
<name>A0AA52EHG0_9PROT</name>
<dbReference type="InterPro" id="IPR023198">
    <property type="entry name" value="PGP-like_dom2"/>
</dbReference>
<dbReference type="Proteomes" id="UP001268683">
    <property type="component" value="Chromosome"/>
</dbReference>
<dbReference type="InterPro" id="IPR023214">
    <property type="entry name" value="HAD_sf"/>
</dbReference>
<dbReference type="Gene3D" id="1.10.150.240">
    <property type="entry name" value="Putative phosphatase, domain 2"/>
    <property type="match status" value="1"/>
</dbReference>
<gene>
    <name evidence="5" type="ORF">QGN29_13655</name>
</gene>
<evidence type="ECO:0000313" key="6">
    <source>
        <dbReference type="Proteomes" id="UP001268683"/>
    </source>
</evidence>
<dbReference type="RefSeq" id="WP_310798427.1">
    <property type="nucleotide sequence ID" value="NZ_CP123872.1"/>
</dbReference>
<dbReference type="InterPro" id="IPR050155">
    <property type="entry name" value="HAD-like_hydrolase_sf"/>
</dbReference>
<dbReference type="SUPFAM" id="SSF56784">
    <property type="entry name" value="HAD-like"/>
    <property type="match status" value="1"/>
</dbReference>
<dbReference type="SFLD" id="SFLDS00003">
    <property type="entry name" value="Haloacid_Dehalogenase"/>
    <property type="match status" value="1"/>
</dbReference>
<dbReference type="InterPro" id="IPR036412">
    <property type="entry name" value="HAD-like_sf"/>
</dbReference>
<proteinExistence type="inferred from homology"/>
<dbReference type="GO" id="GO:0005829">
    <property type="term" value="C:cytosol"/>
    <property type="evidence" value="ECO:0007669"/>
    <property type="project" value="TreeGrafter"/>
</dbReference>
<dbReference type="SFLD" id="SFLDG01129">
    <property type="entry name" value="C1.5:_HAD__Beta-PGM__Phosphata"/>
    <property type="match status" value="1"/>
</dbReference>
<evidence type="ECO:0000313" key="5">
    <source>
        <dbReference type="EMBL" id="WND02592.1"/>
    </source>
</evidence>
<dbReference type="InterPro" id="IPR041492">
    <property type="entry name" value="HAD_2"/>
</dbReference>
<keyword evidence="5" id="KW-0378">Hydrolase</keyword>
<evidence type="ECO:0000256" key="3">
    <source>
        <dbReference type="ARBA" id="ARBA00006171"/>
    </source>
</evidence>
<dbReference type="GO" id="GO:0006281">
    <property type="term" value="P:DNA repair"/>
    <property type="evidence" value="ECO:0007669"/>
    <property type="project" value="TreeGrafter"/>
</dbReference>
<reference evidence="5" key="1">
    <citation type="submission" date="2023-04" db="EMBL/GenBank/DDBJ databases">
        <title>Complete genome sequence of Temperatibacter marinus.</title>
        <authorList>
            <person name="Rong J.-C."/>
            <person name="Yi M.-L."/>
            <person name="Zhao Q."/>
        </authorList>
    </citation>
    <scope>NUCLEOTIDE SEQUENCE</scope>
    <source>
        <strain evidence="5">NBRC 110045</strain>
    </source>
</reference>
<dbReference type="InterPro" id="IPR006439">
    <property type="entry name" value="HAD-SF_hydro_IA"/>
</dbReference>
<keyword evidence="6" id="KW-1185">Reference proteome</keyword>
<comment type="catalytic activity">
    <reaction evidence="1">
        <text>2-phosphoglycolate + H2O = glycolate + phosphate</text>
        <dbReference type="Rhea" id="RHEA:14369"/>
        <dbReference type="ChEBI" id="CHEBI:15377"/>
        <dbReference type="ChEBI" id="CHEBI:29805"/>
        <dbReference type="ChEBI" id="CHEBI:43474"/>
        <dbReference type="ChEBI" id="CHEBI:58033"/>
        <dbReference type="EC" id="3.1.3.18"/>
    </reaction>
</comment>